<dbReference type="RefSeq" id="WP_213654359.1">
    <property type="nucleotide sequence ID" value="NZ_BOSL01000004.1"/>
</dbReference>
<evidence type="ECO:0000313" key="1">
    <source>
        <dbReference type="EMBL" id="GIP52598.1"/>
    </source>
</evidence>
<name>A0ABQ4M9H2_9BACL</name>
<dbReference type="EMBL" id="BOSL01000004">
    <property type="protein sequence ID" value="GIP52598.1"/>
    <property type="molecule type" value="Genomic_DNA"/>
</dbReference>
<keyword evidence="2" id="KW-1185">Reference proteome</keyword>
<accession>A0ABQ4M9H2</accession>
<protein>
    <submittedName>
        <fullName evidence="1">Uncharacterized protein</fullName>
    </submittedName>
</protein>
<proteinExistence type="predicted"/>
<reference evidence="1 2" key="1">
    <citation type="submission" date="2021-03" db="EMBL/GenBank/DDBJ databases">
        <title>Antimicrobial resistance genes in bacteria isolated from Japanese honey, and their potential for conferring macrolide and lincosamide resistance in the American foulbrood pathogen Paenibacillus larvae.</title>
        <authorList>
            <person name="Okamoto M."/>
            <person name="Kumagai M."/>
            <person name="Kanamori H."/>
            <person name="Takamatsu D."/>
        </authorList>
    </citation>
    <scope>NUCLEOTIDE SEQUENCE [LARGE SCALE GENOMIC DNA]</scope>
    <source>
        <strain evidence="1 2">J42TS3</strain>
    </source>
</reference>
<dbReference type="Proteomes" id="UP000679992">
    <property type="component" value="Unassembled WGS sequence"/>
</dbReference>
<evidence type="ECO:0000313" key="2">
    <source>
        <dbReference type="Proteomes" id="UP000679992"/>
    </source>
</evidence>
<organism evidence="1 2">
    <name type="scientific">Paenibacillus vini</name>
    <dbReference type="NCBI Taxonomy" id="1476024"/>
    <lineage>
        <taxon>Bacteria</taxon>
        <taxon>Bacillati</taxon>
        <taxon>Bacillota</taxon>
        <taxon>Bacilli</taxon>
        <taxon>Bacillales</taxon>
        <taxon>Paenibacillaceae</taxon>
        <taxon>Paenibacillus</taxon>
    </lineage>
</organism>
<gene>
    <name evidence="1" type="ORF">J42TS3_16330</name>
</gene>
<comment type="caution">
    <text evidence="1">The sequence shown here is derived from an EMBL/GenBank/DDBJ whole genome shotgun (WGS) entry which is preliminary data.</text>
</comment>
<sequence length="897" mass="102002">MDYLKTLTPDLVLQRANEEMKELYGLKNYYPVKTDNGSFNAALVQKQINEAIKNPENFSGFDIVYGTSHGTPIVHHGQHMTRYSGYNKFGDPVSTDGFPWDAGWSGVQIHNFSLVPSPWKDKDLNYKFDDFPNNFKGQLTDKYKELNPKLHFEQQILTALNKKYAGVRYGDYLMYNKQNFHNKDRKVYYKNGAPAGGWIKYVHVIQPPTYLSQGFGRVYLESNTYMDVPIASFATTKGSDISAEFDDLPTSAAAGDRVEVSVLVDSTFPKEVSPAYSWVLTRVSDDRSLTKETDQLEFSGNAGAASASGTISIDPGGKRRLGATFTMPESAVRIQFKVNEKGDVPKETILSNNVLDSYPQAIKVAEPQSYPYDMLTKKVRLPLPENTVTLQLPDLEDAAWDGNATGSLNVYNKTEDLLRDFKILNNPSVNEDSETITRSPVVTYTTLRKDFGIDGKNDDPENRKYVNLESPGSPLRRTGQIFYDGSVSRKYTYTTYENKCTGEGEAQKCESVPKKSSGTVTESFNSDTVTKPYEMYVYNGREVVPKFKYRDEIEENQPDSLTKNLFWTNEPYYYSVIRWMHHQDEAGEEYGWTKVPGQYEREFIQQASGFVKSTKTRTMEEEYSQSRKAAASRTNKKSLYDKAVFATDKDLQKYDYPVKSGYYFNPAGSYTFTLNTVVFKDKEPAEGMMTNDHKDLLDALVNSFRYESDLMYINNKKQAVNIHNEGLAPKGGGFERKTGVLSVQDSKGVNGEKLIRVLDRSEDKSRFDQKVEEIEHTDVRGEDSHVFWKKVLEGYSESKTETSHKSYKYREYVEAGQHIYKITETSKITIVVNPDNIPLYTHANMPDGEYNIKVWFEDVNLQDIDHTYSILGNLKGIETMDSLKVTVVGSMFDDLNN</sequence>